<dbReference type="PROSITE" id="PS50005">
    <property type="entry name" value="TPR"/>
    <property type="match status" value="1"/>
</dbReference>
<dbReference type="PANTHER" id="PTHR43134">
    <property type="entry name" value="SIGNAL RECOGNITION PARTICLE RECEPTOR SUBUNIT ALPHA"/>
    <property type="match status" value="1"/>
</dbReference>
<evidence type="ECO:0000256" key="8">
    <source>
        <dbReference type="ARBA" id="ARBA00023170"/>
    </source>
</evidence>
<dbReference type="Proteomes" id="UP000002574">
    <property type="component" value="Chromosome"/>
</dbReference>
<dbReference type="RefSeq" id="WP_012964041.1">
    <property type="nucleotide sequence ID" value="NC_013799.1"/>
</dbReference>
<feature type="binding site" evidence="11">
    <location>
        <begin position="346"/>
        <end position="350"/>
    </location>
    <ligand>
        <name>GTP</name>
        <dbReference type="ChEBI" id="CHEBI:37565"/>
    </ligand>
</feature>
<evidence type="ECO:0000256" key="6">
    <source>
        <dbReference type="ARBA" id="ARBA00023134"/>
    </source>
</evidence>
<dbReference type="InterPro" id="IPR004390">
    <property type="entry name" value="SR_rcpt_FtsY"/>
</dbReference>
<dbReference type="InterPro" id="IPR019734">
    <property type="entry name" value="TPR_rpt"/>
</dbReference>
<evidence type="ECO:0000256" key="2">
    <source>
        <dbReference type="ARBA" id="ARBA00022475"/>
    </source>
</evidence>
<dbReference type="InterPro" id="IPR036225">
    <property type="entry name" value="SRP/SRP_N"/>
</dbReference>
<evidence type="ECO:0000256" key="10">
    <source>
        <dbReference type="ARBA" id="ARBA00053570"/>
    </source>
</evidence>
<dbReference type="OrthoDB" id="9804720at2"/>
<evidence type="ECO:0000259" key="13">
    <source>
        <dbReference type="PROSITE" id="PS00300"/>
    </source>
</evidence>
<dbReference type="SUPFAM" id="SSF48452">
    <property type="entry name" value="TPR-like"/>
    <property type="match status" value="1"/>
</dbReference>
<dbReference type="InterPro" id="IPR027417">
    <property type="entry name" value="P-loop_NTPase"/>
</dbReference>
<gene>
    <name evidence="11 14" type="primary">ftsY</name>
    <name evidence="14" type="ordered locus">HTH_1410</name>
</gene>
<dbReference type="InterPro" id="IPR003593">
    <property type="entry name" value="AAA+_ATPase"/>
</dbReference>
<evidence type="ECO:0000256" key="7">
    <source>
        <dbReference type="ARBA" id="ARBA00023136"/>
    </source>
</evidence>
<dbReference type="FunFam" id="1.20.120.140:FF:000002">
    <property type="entry name" value="Signal recognition particle receptor FtsY"/>
    <property type="match status" value="1"/>
</dbReference>
<comment type="similarity">
    <text evidence="11">Belongs to the GTP-binding SRP family. FtsY subfamily.</text>
</comment>
<dbReference type="InterPro" id="IPR000897">
    <property type="entry name" value="SRP54_GTPase_dom"/>
</dbReference>
<comment type="subcellular location">
    <subcellularLocation>
        <location evidence="11">Cell inner membrane</location>
        <topology evidence="11">Peripheral membrane protein</topology>
        <orientation evidence="11">Cytoplasmic side</orientation>
    </subcellularLocation>
    <subcellularLocation>
        <location evidence="11">Cytoplasm</location>
    </subcellularLocation>
    <subcellularLocation>
        <location evidence="1">Cell membrane</location>
        <topology evidence="1">Peripheral membrane protein</topology>
        <orientation evidence="1">Cytoplasmic side</orientation>
    </subcellularLocation>
</comment>
<dbReference type="HAMAP" id="MF_00920">
    <property type="entry name" value="FtsY"/>
    <property type="match status" value="1"/>
</dbReference>
<dbReference type="KEGG" id="hth:HTH_1410"/>
<keyword evidence="5 11" id="KW-0378">Hydrolase</keyword>
<dbReference type="SMART" id="SM00963">
    <property type="entry name" value="SRP54_N"/>
    <property type="match status" value="1"/>
</dbReference>
<reference evidence="14 15" key="1">
    <citation type="journal article" date="2010" name="J. Bacteriol.">
        <title>Complete genome sequence of the thermophilic, obligately chemolithoautotrophic hydrogen-oxidizing bacterium Hydrogenobacter thermophilus TK-6.</title>
        <authorList>
            <person name="Arai H."/>
            <person name="Kanbe H."/>
            <person name="Ishii M."/>
            <person name="Igarashi Y."/>
        </authorList>
    </citation>
    <scope>NUCLEOTIDE SEQUENCE [LARGE SCALE GENOMIC DNA]</scope>
    <source>
        <strain evidence="15">DSM 6534 / IAM 12695 / TK-6 [Tokyo]</strain>
    </source>
</reference>
<feature type="binding site" evidence="11">
    <location>
        <begin position="410"/>
        <end position="413"/>
    </location>
    <ligand>
        <name>GTP</name>
        <dbReference type="ChEBI" id="CHEBI:37565"/>
    </ligand>
</feature>
<keyword evidence="7 11" id="KW-0472">Membrane</keyword>
<dbReference type="InterPro" id="IPR042101">
    <property type="entry name" value="SRP54_N_sf"/>
</dbReference>
<sequence>MVFFWRKSEEEKLAEKGDKNAILKLIEKGKRDRAIQVLEGFKDDPELRKILYDLYLKEGKYYFAYQLIEHYDKNLGTAWERATIYERVGEKEKALQEYLRIGNFESLTKAGHLLYQMDKKEEALSVFERSLNLAPALKREELQEIIRKIKEELGLLQVKKESFIEKIRKGLQKTKEKALFGIILRGRKVDEALFEELEETLVRADIGAKTAINVVEELKKEAIKRNIKESEGLRDLLKEKLSSLLTGCQDNIKVKEGKTNIYLFLGVNGSGKTTTIGKLAYKFVSEGKRVLLCAADTFRSAAVEQLEVWAKRSGADIVKREEGADPASVVFDAMKRASEYHLVLIDTAGRLHTKEPLIRELRKIKSVIQRFYPEEPTETFLVLDATLGQNSISQAKVFKEAVDITGIILTKLDGTAKGGAIIPICRELKVPVKLLGVGEGLDDLQPFDAEVFVQELLSVEV</sequence>
<evidence type="ECO:0000256" key="3">
    <source>
        <dbReference type="ARBA" id="ARBA00022490"/>
    </source>
</evidence>
<dbReference type="NCBIfam" id="TIGR00064">
    <property type="entry name" value="ftsY"/>
    <property type="match status" value="1"/>
</dbReference>
<dbReference type="CDD" id="cd17874">
    <property type="entry name" value="FtsY"/>
    <property type="match status" value="1"/>
</dbReference>
<feature type="binding site" evidence="11">
    <location>
        <begin position="266"/>
        <end position="273"/>
    </location>
    <ligand>
        <name>GTP</name>
        <dbReference type="ChEBI" id="CHEBI:37565"/>
    </ligand>
</feature>
<keyword evidence="2 11" id="KW-1003">Cell membrane</keyword>
<dbReference type="GO" id="GO:0003924">
    <property type="term" value="F:GTPase activity"/>
    <property type="evidence" value="ECO:0007669"/>
    <property type="project" value="UniProtKB-UniRule"/>
</dbReference>
<keyword evidence="15" id="KW-1185">Reference proteome</keyword>
<dbReference type="InterPro" id="IPR013822">
    <property type="entry name" value="Signal_recog_particl_SRP54_hlx"/>
</dbReference>
<protein>
    <recommendedName>
        <fullName evidence="11">Signal recognition particle receptor FtsY</fullName>
        <shortName evidence="11">SRP receptor</shortName>
        <ecNumber evidence="11">3.6.5.4</ecNumber>
    </recommendedName>
</protein>
<name>D3DJ59_HYDTT</name>
<dbReference type="GO" id="GO:0005737">
    <property type="term" value="C:cytoplasm"/>
    <property type="evidence" value="ECO:0007669"/>
    <property type="project" value="UniProtKB-SubCell"/>
</dbReference>
<dbReference type="InterPro" id="IPR011990">
    <property type="entry name" value="TPR-like_helical_dom_sf"/>
</dbReference>
<keyword evidence="4 11" id="KW-0547">Nucleotide-binding</keyword>
<dbReference type="PATRIC" id="fig|608538.5.peg.1430"/>
<dbReference type="Pfam" id="PF02881">
    <property type="entry name" value="SRP54_N"/>
    <property type="match status" value="1"/>
</dbReference>
<feature type="domain" description="SRP54-type proteins GTP-binding" evidence="13">
    <location>
        <begin position="431"/>
        <end position="444"/>
    </location>
</feature>
<dbReference type="EC" id="3.6.5.4" evidence="11"/>
<evidence type="ECO:0000256" key="1">
    <source>
        <dbReference type="ARBA" id="ARBA00004413"/>
    </source>
</evidence>
<dbReference type="PROSITE" id="PS00300">
    <property type="entry name" value="SRP54"/>
    <property type="match status" value="1"/>
</dbReference>
<comment type="catalytic activity">
    <reaction evidence="9 11">
        <text>GTP + H2O = GDP + phosphate + H(+)</text>
        <dbReference type="Rhea" id="RHEA:19669"/>
        <dbReference type="ChEBI" id="CHEBI:15377"/>
        <dbReference type="ChEBI" id="CHEBI:15378"/>
        <dbReference type="ChEBI" id="CHEBI:37565"/>
        <dbReference type="ChEBI" id="CHEBI:43474"/>
        <dbReference type="ChEBI" id="CHEBI:58189"/>
        <dbReference type="EC" id="3.6.5.4"/>
    </reaction>
</comment>
<keyword evidence="6 11" id="KW-0342">GTP-binding</keyword>
<dbReference type="SUPFAM" id="SSF47364">
    <property type="entry name" value="Domain of the SRP/SRP receptor G-proteins"/>
    <property type="match status" value="1"/>
</dbReference>
<feature type="repeat" description="TPR" evidence="12">
    <location>
        <begin position="104"/>
        <end position="137"/>
    </location>
</feature>
<comment type="subunit">
    <text evidence="11">Part of the signal recognition particle protein translocation system, which is composed of SRP and FtsY.</text>
</comment>
<dbReference type="GO" id="GO:0006614">
    <property type="term" value="P:SRP-dependent cotranslational protein targeting to membrane"/>
    <property type="evidence" value="ECO:0007669"/>
    <property type="project" value="InterPro"/>
</dbReference>
<dbReference type="FunFam" id="3.40.50.300:FF:000053">
    <property type="entry name" value="Signal recognition particle receptor FtsY"/>
    <property type="match status" value="1"/>
</dbReference>
<evidence type="ECO:0000256" key="4">
    <source>
        <dbReference type="ARBA" id="ARBA00022741"/>
    </source>
</evidence>
<evidence type="ECO:0000256" key="9">
    <source>
        <dbReference type="ARBA" id="ARBA00048027"/>
    </source>
</evidence>
<dbReference type="Pfam" id="PF00448">
    <property type="entry name" value="SRP54"/>
    <property type="match status" value="1"/>
</dbReference>
<comment type="function">
    <text evidence="10">Involved in targeting and insertion of nascent membrane proteins into the cytoplasmic membrane. Acts as a receptor for the complex formed by the signal recognition particle (SRP) and the ribosome-nascent chain (RNC). Interaction with SRP-RNC leads to the transfer of the RNC complex to the Sec translocase for insertion into the membrane, the hydrolysis of GTP by both Ffh and FtsY, and the dissociation of the SRP-FtsY complex into the individual components.</text>
</comment>
<dbReference type="AlphaFoldDB" id="D3DJ59"/>
<dbReference type="PANTHER" id="PTHR43134:SF1">
    <property type="entry name" value="SIGNAL RECOGNITION PARTICLE RECEPTOR SUBUNIT ALPHA"/>
    <property type="match status" value="1"/>
</dbReference>
<evidence type="ECO:0000313" key="14">
    <source>
        <dbReference type="EMBL" id="BAI69861.1"/>
    </source>
</evidence>
<proteinExistence type="inferred from homology"/>
<accession>D3DJ59</accession>
<keyword evidence="11" id="KW-0997">Cell inner membrane</keyword>
<dbReference type="SMART" id="SM00962">
    <property type="entry name" value="SRP54"/>
    <property type="match status" value="1"/>
</dbReference>
<evidence type="ECO:0000256" key="5">
    <source>
        <dbReference type="ARBA" id="ARBA00022801"/>
    </source>
</evidence>
<dbReference type="Gene3D" id="3.40.50.300">
    <property type="entry name" value="P-loop containing nucleotide triphosphate hydrolases"/>
    <property type="match status" value="1"/>
</dbReference>
<dbReference type="SMART" id="SM00382">
    <property type="entry name" value="AAA"/>
    <property type="match status" value="1"/>
</dbReference>
<dbReference type="eggNOG" id="COG0552">
    <property type="taxonomic scope" value="Bacteria"/>
</dbReference>
<dbReference type="Gene3D" id="1.25.40.10">
    <property type="entry name" value="Tetratricopeptide repeat domain"/>
    <property type="match status" value="1"/>
</dbReference>
<keyword evidence="8 11" id="KW-0675">Receptor</keyword>
<dbReference type="GO" id="GO:0005525">
    <property type="term" value="F:GTP binding"/>
    <property type="evidence" value="ECO:0007669"/>
    <property type="project" value="UniProtKB-UniRule"/>
</dbReference>
<dbReference type="EMBL" id="AP011112">
    <property type="protein sequence ID" value="BAI69861.1"/>
    <property type="molecule type" value="Genomic_DNA"/>
</dbReference>
<dbReference type="STRING" id="608538.HTH_1410"/>
<dbReference type="KEGG" id="hte:Hydth_1399"/>
<evidence type="ECO:0000256" key="12">
    <source>
        <dbReference type="PROSITE-ProRule" id="PRU00339"/>
    </source>
</evidence>
<dbReference type="GO" id="GO:0005886">
    <property type="term" value="C:plasma membrane"/>
    <property type="evidence" value="ECO:0007669"/>
    <property type="project" value="UniProtKB-SubCell"/>
</dbReference>
<dbReference type="Gene3D" id="1.20.120.140">
    <property type="entry name" value="Signal recognition particle SRP54, nucleotide-binding domain"/>
    <property type="match status" value="1"/>
</dbReference>
<organism evidence="14 15">
    <name type="scientific">Hydrogenobacter thermophilus (strain DSM 6534 / IAM 12695 / TK-6)</name>
    <dbReference type="NCBI Taxonomy" id="608538"/>
    <lineage>
        <taxon>Bacteria</taxon>
        <taxon>Pseudomonadati</taxon>
        <taxon>Aquificota</taxon>
        <taxon>Aquificia</taxon>
        <taxon>Aquificales</taxon>
        <taxon>Aquificaceae</taxon>
        <taxon>Hydrogenobacter</taxon>
    </lineage>
</organism>
<dbReference type="GO" id="GO:0005047">
    <property type="term" value="F:signal recognition particle binding"/>
    <property type="evidence" value="ECO:0007669"/>
    <property type="project" value="TreeGrafter"/>
</dbReference>
<evidence type="ECO:0000313" key="15">
    <source>
        <dbReference type="Proteomes" id="UP000002574"/>
    </source>
</evidence>
<dbReference type="eggNOG" id="COG3063">
    <property type="taxonomic scope" value="Bacteria"/>
</dbReference>
<evidence type="ECO:0000256" key="11">
    <source>
        <dbReference type="HAMAP-Rule" id="MF_00920"/>
    </source>
</evidence>
<keyword evidence="12" id="KW-0802">TPR repeat</keyword>
<dbReference type="SUPFAM" id="SSF52540">
    <property type="entry name" value="P-loop containing nucleoside triphosphate hydrolases"/>
    <property type="match status" value="1"/>
</dbReference>
<keyword evidence="3 11" id="KW-0963">Cytoplasm</keyword>